<dbReference type="RefSeq" id="WP_119851072.1">
    <property type="nucleotide sequence ID" value="NZ_CP032412.1"/>
</dbReference>
<dbReference type="PROSITE" id="PS51736">
    <property type="entry name" value="RECOMBINASES_3"/>
    <property type="match status" value="1"/>
</dbReference>
<evidence type="ECO:0000256" key="3">
    <source>
        <dbReference type="ARBA" id="ARBA00023172"/>
    </source>
</evidence>
<feature type="active site" description="O-(5'-phospho-DNA)-serine intermediate" evidence="4 5">
    <location>
        <position position="10"/>
    </location>
</feature>
<dbReference type="InterPro" id="IPR036162">
    <property type="entry name" value="Resolvase-like_N_sf"/>
</dbReference>
<dbReference type="InterPro" id="IPR006118">
    <property type="entry name" value="Recombinase_CS"/>
</dbReference>
<keyword evidence="2" id="KW-0238">DNA-binding</keyword>
<evidence type="ECO:0000259" key="6">
    <source>
        <dbReference type="PROSITE" id="PS51736"/>
    </source>
</evidence>
<dbReference type="Proteomes" id="UP000266552">
    <property type="component" value="Chromosome"/>
</dbReference>
<keyword evidence="9" id="KW-1185">Reference proteome</keyword>
<dbReference type="InterPro" id="IPR025827">
    <property type="entry name" value="Zn_ribbon_recom_dom"/>
</dbReference>
<dbReference type="Pfam" id="PF00239">
    <property type="entry name" value="Resolvase"/>
    <property type="match status" value="1"/>
</dbReference>
<dbReference type="AlphaFoldDB" id="A0A385U233"/>
<dbReference type="PANTHER" id="PTHR30461:SF23">
    <property type="entry name" value="DNA RECOMBINASE-RELATED"/>
    <property type="match status" value="1"/>
</dbReference>
<keyword evidence="1" id="KW-0229">DNA integration</keyword>
<accession>A0A385U233</accession>
<organism evidence="8 9">
    <name type="scientific">Paenibacillus lautus</name>
    <name type="common">Bacillus lautus</name>
    <dbReference type="NCBI Taxonomy" id="1401"/>
    <lineage>
        <taxon>Bacteria</taxon>
        <taxon>Bacillati</taxon>
        <taxon>Bacillota</taxon>
        <taxon>Bacilli</taxon>
        <taxon>Bacillales</taxon>
        <taxon>Paenibacillaceae</taxon>
        <taxon>Paenibacillus</taxon>
    </lineage>
</organism>
<dbReference type="InterPro" id="IPR038109">
    <property type="entry name" value="DNA_bind_recomb_sf"/>
</dbReference>
<dbReference type="GO" id="GO:0015074">
    <property type="term" value="P:DNA integration"/>
    <property type="evidence" value="ECO:0007669"/>
    <property type="project" value="UniProtKB-KW"/>
</dbReference>
<evidence type="ECO:0000256" key="5">
    <source>
        <dbReference type="PROSITE-ProRule" id="PRU10137"/>
    </source>
</evidence>
<sequence length="485" mass="55825">MVVLAYIRVSTDEQAEKGNSLNEQKERIEAYCKAMGWEEPIFFIEDGYSAKSTNRPELTIMLEKVKEYQSGRVITTKLDRLSRKLFDILSLNNYFVKHKFHYVSATEGFDTSTPAGMLVLQMLGMVAEFERERNSERVRENMLSIARNNTKKIITRPCFGYDIVDGKMAMNLDEALCIRRAAMKLLTGTPSRSVIGEWNAQGITTKEGNEWQDKTFRELFQRETLVGDFVYNKTTRQGDKVIKNDPSLWIREKNTHEAILDRDTFTKLQELFQGRKSVGKHMSNDTYLLSGLVYCSHCGSKMNGKMNRSFSKRLNRENIHYQYLCDGYLKKGKCFHHYVQRDAIEELVISRIKEVAQAAPGTLKLVISKPQVKQVDKESIENKLAKLDKKMQKQIDAYNDDLITAEDLKAATLRVTKERDALKKILESSEEEQASRQQEELKRKARSATKAILSGDRITVKQSIRQLIERIEIKDGSQVSLVWLA</sequence>
<protein>
    <submittedName>
        <fullName evidence="8">Recombinase family protein</fullName>
    </submittedName>
</protein>
<dbReference type="SUPFAM" id="SSF53041">
    <property type="entry name" value="Resolvase-like"/>
    <property type="match status" value="1"/>
</dbReference>
<evidence type="ECO:0000256" key="2">
    <source>
        <dbReference type="ARBA" id="ARBA00023125"/>
    </source>
</evidence>
<dbReference type="InterPro" id="IPR011109">
    <property type="entry name" value="DNA_bind_recombinase_dom"/>
</dbReference>
<evidence type="ECO:0000259" key="7">
    <source>
        <dbReference type="PROSITE" id="PS51737"/>
    </source>
</evidence>
<dbReference type="SMART" id="SM00857">
    <property type="entry name" value="Resolvase"/>
    <property type="match status" value="1"/>
</dbReference>
<dbReference type="KEGG" id="plw:D5F53_32135"/>
<dbReference type="GO" id="GO:0000150">
    <property type="term" value="F:DNA strand exchange activity"/>
    <property type="evidence" value="ECO:0007669"/>
    <property type="project" value="InterPro"/>
</dbReference>
<feature type="domain" description="Resolvase/invertase-type recombinase catalytic" evidence="6">
    <location>
        <begin position="2"/>
        <end position="149"/>
    </location>
</feature>
<evidence type="ECO:0000313" key="9">
    <source>
        <dbReference type="Proteomes" id="UP000266552"/>
    </source>
</evidence>
<dbReference type="PROSITE" id="PS51737">
    <property type="entry name" value="RECOMBINASE_DNA_BIND"/>
    <property type="match status" value="1"/>
</dbReference>
<evidence type="ECO:0000313" key="8">
    <source>
        <dbReference type="EMBL" id="AYB47675.1"/>
    </source>
</evidence>
<dbReference type="Pfam" id="PF07508">
    <property type="entry name" value="Recombinase"/>
    <property type="match status" value="1"/>
</dbReference>
<dbReference type="Pfam" id="PF13408">
    <property type="entry name" value="Zn_ribbon_recom"/>
    <property type="match status" value="1"/>
</dbReference>
<dbReference type="GO" id="GO:0003677">
    <property type="term" value="F:DNA binding"/>
    <property type="evidence" value="ECO:0007669"/>
    <property type="project" value="UniProtKB-KW"/>
</dbReference>
<evidence type="ECO:0000256" key="4">
    <source>
        <dbReference type="PIRSR" id="PIRSR606118-50"/>
    </source>
</evidence>
<evidence type="ECO:0000256" key="1">
    <source>
        <dbReference type="ARBA" id="ARBA00022908"/>
    </source>
</evidence>
<name>A0A385U233_PAELA</name>
<dbReference type="PANTHER" id="PTHR30461">
    <property type="entry name" value="DNA-INVERTASE FROM LAMBDOID PROPHAGE"/>
    <property type="match status" value="1"/>
</dbReference>
<keyword evidence="3" id="KW-0233">DNA recombination</keyword>
<gene>
    <name evidence="8" type="ORF">D5F53_32135</name>
</gene>
<dbReference type="EMBL" id="CP032412">
    <property type="protein sequence ID" value="AYB47675.1"/>
    <property type="molecule type" value="Genomic_DNA"/>
</dbReference>
<proteinExistence type="predicted"/>
<reference evidence="8 9" key="1">
    <citation type="submission" date="2018-09" db="EMBL/GenBank/DDBJ databases">
        <title>Genome Sequence of Paenibacillus lautus Strain E7593-69, Azo Dye-Degrading Bacteria, Isolated from Commercial Tattoo Inks.</title>
        <authorList>
            <person name="Nho S.W."/>
            <person name="Kim S.-J."/>
            <person name="Kweon O."/>
            <person name="Cerniglia C.E."/>
        </authorList>
    </citation>
    <scope>NUCLEOTIDE SEQUENCE [LARGE SCALE GENOMIC DNA]</scope>
    <source>
        <strain evidence="8 9">E7593-69</strain>
    </source>
</reference>
<dbReference type="InterPro" id="IPR050639">
    <property type="entry name" value="SSR_resolvase"/>
</dbReference>
<dbReference type="PROSITE" id="PS00397">
    <property type="entry name" value="RECOMBINASES_1"/>
    <property type="match status" value="1"/>
</dbReference>
<dbReference type="CDD" id="cd03768">
    <property type="entry name" value="SR_ResInv"/>
    <property type="match status" value="1"/>
</dbReference>
<feature type="domain" description="Recombinase" evidence="7">
    <location>
        <begin position="158"/>
        <end position="278"/>
    </location>
</feature>
<dbReference type="InterPro" id="IPR006119">
    <property type="entry name" value="Resolv_N"/>
</dbReference>
<dbReference type="Gene3D" id="3.40.50.1390">
    <property type="entry name" value="Resolvase, N-terminal catalytic domain"/>
    <property type="match status" value="1"/>
</dbReference>
<dbReference type="Gene3D" id="3.90.1750.20">
    <property type="entry name" value="Putative Large Serine Recombinase, Chain B, Domain 2"/>
    <property type="match status" value="1"/>
</dbReference>